<evidence type="ECO:0008006" key="3">
    <source>
        <dbReference type="Google" id="ProtNLM"/>
    </source>
</evidence>
<accession>A0AAV3PUT1</accession>
<dbReference type="EMBL" id="BAABME010002292">
    <property type="protein sequence ID" value="GAA0153993.1"/>
    <property type="molecule type" value="Genomic_DNA"/>
</dbReference>
<dbReference type="Proteomes" id="UP001454036">
    <property type="component" value="Unassembled WGS sequence"/>
</dbReference>
<organism evidence="1 2">
    <name type="scientific">Lithospermum erythrorhizon</name>
    <name type="common">Purple gromwell</name>
    <name type="synonym">Lithospermum officinale var. erythrorhizon</name>
    <dbReference type="NCBI Taxonomy" id="34254"/>
    <lineage>
        <taxon>Eukaryota</taxon>
        <taxon>Viridiplantae</taxon>
        <taxon>Streptophyta</taxon>
        <taxon>Embryophyta</taxon>
        <taxon>Tracheophyta</taxon>
        <taxon>Spermatophyta</taxon>
        <taxon>Magnoliopsida</taxon>
        <taxon>eudicotyledons</taxon>
        <taxon>Gunneridae</taxon>
        <taxon>Pentapetalae</taxon>
        <taxon>asterids</taxon>
        <taxon>lamiids</taxon>
        <taxon>Boraginales</taxon>
        <taxon>Boraginaceae</taxon>
        <taxon>Boraginoideae</taxon>
        <taxon>Lithospermeae</taxon>
        <taxon>Lithospermum</taxon>
    </lineage>
</organism>
<dbReference type="PANTHER" id="PTHR34222:SF99">
    <property type="entry name" value="PROTEIN, PUTATIVE-RELATED"/>
    <property type="match status" value="1"/>
</dbReference>
<dbReference type="PANTHER" id="PTHR34222">
    <property type="entry name" value="GAG_PRE-INTEGRS DOMAIN-CONTAINING PROTEIN"/>
    <property type="match status" value="1"/>
</dbReference>
<reference evidence="1 2" key="1">
    <citation type="submission" date="2024-01" db="EMBL/GenBank/DDBJ databases">
        <title>The complete chloroplast genome sequence of Lithospermum erythrorhizon: insights into the phylogenetic relationship among Boraginaceae species and the maternal lineages of purple gromwells.</title>
        <authorList>
            <person name="Okada T."/>
            <person name="Watanabe K."/>
        </authorList>
    </citation>
    <scope>NUCLEOTIDE SEQUENCE [LARGE SCALE GENOMIC DNA]</scope>
</reference>
<evidence type="ECO:0000313" key="2">
    <source>
        <dbReference type="Proteomes" id="UP001454036"/>
    </source>
</evidence>
<evidence type="ECO:0000313" key="1">
    <source>
        <dbReference type="EMBL" id="GAA0153993.1"/>
    </source>
</evidence>
<protein>
    <recommendedName>
        <fullName evidence="3">Integrase zinc-binding domain-containing protein</fullName>
    </recommendedName>
</protein>
<sequence>MFWNEDYDGTRNQILVMDPLPTLSRAFSVVTNVEKKNGHVKSGCFKLIGFSYWWPGSMDGIVGKMRPRLGHAHVNVMKQIQSLNKDQFSLHQHCSICPLTKQQRFSFPTSNMKTDNNFDLLHIDL</sequence>
<comment type="caution">
    <text evidence="1">The sequence shown here is derived from an EMBL/GenBank/DDBJ whole genome shotgun (WGS) entry which is preliminary data.</text>
</comment>
<keyword evidence="2" id="KW-1185">Reference proteome</keyword>
<gene>
    <name evidence="1" type="ORF">LIER_12099</name>
</gene>
<dbReference type="AlphaFoldDB" id="A0AAV3PUT1"/>
<name>A0AAV3PUT1_LITER</name>
<proteinExistence type="predicted"/>